<evidence type="ECO:0000313" key="2">
    <source>
        <dbReference type="Proteomes" id="UP001153069"/>
    </source>
</evidence>
<dbReference type="OrthoDB" id="44644at2759"/>
<keyword evidence="2" id="KW-1185">Reference proteome</keyword>
<dbReference type="EMBL" id="CAICTM010000055">
    <property type="protein sequence ID" value="CAB9499207.1"/>
    <property type="molecule type" value="Genomic_DNA"/>
</dbReference>
<reference evidence="1" key="1">
    <citation type="submission" date="2020-06" db="EMBL/GenBank/DDBJ databases">
        <authorList>
            <consortium name="Plant Systems Biology data submission"/>
        </authorList>
    </citation>
    <scope>NUCLEOTIDE SEQUENCE</scope>
    <source>
        <strain evidence="1">D6</strain>
    </source>
</reference>
<evidence type="ECO:0000313" key="1">
    <source>
        <dbReference type="EMBL" id="CAB9499207.1"/>
    </source>
</evidence>
<accession>A0A9N8DAC3</accession>
<dbReference type="Proteomes" id="UP001153069">
    <property type="component" value="Unassembled WGS sequence"/>
</dbReference>
<proteinExistence type="predicted"/>
<organism evidence="1 2">
    <name type="scientific">Seminavis robusta</name>
    <dbReference type="NCBI Taxonomy" id="568900"/>
    <lineage>
        <taxon>Eukaryota</taxon>
        <taxon>Sar</taxon>
        <taxon>Stramenopiles</taxon>
        <taxon>Ochrophyta</taxon>
        <taxon>Bacillariophyta</taxon>
        <taxon>Bacillariophyceae</taxon>
        <taxon>Bacillariophycidae</taxon>
        <taxon>Naviculales</taxon>
        <taxon>Naviculaceae</taxon>
        <taxon>Seminavis</taxon>
    </lineage>
</organism>
<name>A0A9N8DAC3_9STRA</name>
<protein>
    <submittedName>
        <fullName evidence="1">Uncharacterized protein</fullName>
    </submittedName>
</protein>
<comment type="caution">
    <text evidence="1">The sequence shown here is derived from an EMBL/GenBank/DDBJ whole genome shotgun (WGS) entry which is preliminary data.</text>
</comment>
<sequence length="406" mass="47204">MSAKWFSLRRLSLLAILTVLSFGFLLDSFLVNPSGHSNNVQVQSVSSNETLVIVMGSLRGGEDAWESLYRNVLDLNSADLALATGRRPNETTTITTTWLQDFHYYLSAFAPLKEMIRRPGRTYFRVCRESIRDVRYLLLLKMRQKRGPSLYRRAKYVWEFPEYEEWADALDLIVEEEGYNTTTSSDNNWRLFLEGLPPKEESSGVLGPCLGYRGSGALIFWIRWFVSKQIKRLNLDKKYKRFVLTRSDHFYLCGHNLDNLMNSNSSHNNNNNNTVWVPQGEEYGGFTDRHLVAPAEPFLQAIDILPSILQNPKKYLDLKTTSPEKIIARRWSESGIQAKRFERMMFTVAVQGDATRWQPMVPDKTDIAVPTENHRFRRNRTRSVVLHLKYEQEYEISKQTCWGHNR</sequence>
<dbReference type="AlphaFoldDB" id="A0A9N8DAC3"/>
<gene>
    <name evidence="1" type="ORF">SEMRO_56_G032630.1</name>
</gene>